<proteinExistence type="predicted"/>
<accession>A0A2S4PIE7</accession>
<evidence type="ECO:0008006" key="3">
    <source>
        <dbReference type="Google" id="ProtNLM"/>
    </source>
</evidence>
<dbReference type="STRING" id="225359.A0A2S4PIE7"/>
<gene>
    <name evidence="1" type="ORF">EPUL_006048</name>
</gene>
<name>A0A2S4PIE7_9PEZI</name>
<evidence type="ECO:0000313" key="2">
    <source>
        <dbReference type="Proteomes" id="UP000237438"/>
    </source>
</evidence>
<dbReference type="AlphaFoldDB" id="A0A2S4PIE7"/>
<feature type="non-terminal residue" evidence="1">
    <location>
        <position position="1"/>
    </location>
</feature>
<dbReference type="PANTHER" id="PTHR10492:SF57">
    <property type="entry name" value="ATP-DEPENDENT DNA HELICASE"/>
    <property type="match status" value="1"/>
</dbReference>
<comment type="caution">
    <text evidence="1">The sequence shown here is derived from an EMBL/GenBank/DDBJ whole genome shotgun (WGS) entry which is preliminary data.</text>
</comment>
<dbReference type="EMBL" id="PEDP01007648">
    <property type="protein sequence ID" value="POS81800.1"/>
    <property type="molecule type" value="Genomic_DNA"/>
</dbReference>
<keyword evidence="2" id="KW-1185">Reference proteome</keyword>
<dbReference type="PANTHER" id="PTHR10492">
    <property type="match status" value="1"/>
</dbReference>
<dbReference type="OrthoDB" id="2194345at2759"/>
<reference evidence="1 2" key="1">
    <citation type="submission" date="2017-10" db="EMBL/GenBank/DDBJ databases">
        <title>Development of genomic resources for the powdery mildew, Erysiphe pulchra.</title>
        <authorList>
            <person name="Wadl P.A."/>
            <person name="Mack B.M."/>
            <person name="Moore G."/>
            <person name="Beltz S.B."/>
        </authorList>
    </citation>
    <scope>NUCLEOTIDE SEQUENCE [LARGE SCALE GENOMIC DNA]</scope>
    <source>
        <strain evidence="1">Cflorida</strain>
    </source>
</reference>
<feature type="non-terminal residue" evidence="1">
    <location>
        <position position="388"/>
    </location>
</feature>
<dbReference type="Proteomes" id="UP000237438">
    <property type="component" value="Unassembled WGS sequence"/>
</dbReference>
<organism evidence="1 2">
    <name type="scientific">Erysiphe pulchra</name>
    <dbReference type="NCBI Taxonomy" id="225359"/>
    <lineage>
        <taxon>Eukaryota</taxon>
        <taxon>Fungi</taxon>
        <taxon>Dikarya</taxon>
        <taxon>Ascomycota</taxon>
        <taxon>Pezizomycotina</taxon>
        <taxon>Leotiomycetes</taxon>
        <taxon>Erysiphales</taxon>
        <taxon>Erysiphaceae</taxon>
        <taxon>Erysiphe</taxon>
    </lineage>
</organism>
<protein>
    <recommendedName>
        <fullName evidence="3">Helitron helicase-like domain-containing protein</fullName>
    </recommendedName>
</protein>
<sequence>LDQYLYDIKERHVCGVQIGTQYSIEYQKRGLPHAHLLLFLHPDCVPRTPEQVDELVRAQVPRDDPVLAEIVKSQLTHGPCGSGFPNAPCMRDGKCSKGYPKRWCEATILRENSYPEYARPDNGVRWGTERFMFDNRWVVPYNPYLTKKYKAHINVEIACGVHAIKYLAKYVYKGSDRATLAVPGEHNEIDMTLQGRYIGPVQAIWRLMGYTTHEEKPAVMQLPFHLEGRHRVAFSQVMTREQIIAAVRSQSSAFIDWMSYNAANTDGRDLLYIDFPMHYTHVKNRGWHIRKKGHTIGRLPVAVPRQGEHFYLRTLLTVKRGARSYEDLYTVDGVNYETPSATCRALGLIFDDSEWISLFDEIKDSTSAASLRNQFGVILANSEVLDPQ</sequence>
<evidence type="ECO:0000313" key="1">
    <source>
        <dbReference type="EMBL" id="POS81800.1"/>
    </source>
</evidence>